<reference evidence="2" key="1">
    <citation type="submission" date="2016-10" db="EMBL/GenBank/DDBJ databases">
        <authorList>
            <person name="Varghese N."/>
            <person name="Submissions S."/>
        </authorList>
    </citation>
    <scope>NUCLEOTIDE SEQUENCE [LARGE SCALE GENOMIC DNA]</scope>
    <source>
        <strain evidence="2">DSM 17298</strain>
    </source>
</reference>
<dbReference type="RefSeq" id="WP_146064472.1">
    <property type="nucleotide sequence ID" value="NZ_FNVR01000051.1"/>
</dbReference>
<gene>
    <name evidence="1" type="ORF">SAMN03080598_04217</name>
</gene>
<accession>A0A1H6ANK0</accession>
<dbReference type="AlphaFoldDB" id="A0A1H6ANK0"/>
<sequence length="1098" mass="124718">MGTHGTQNTYRFLQMPRQFVLVLGCVLFFLLPQGVHSKPYEFDPILIYVAVPKLGGTEIPGLIDRQTLYLSVTDLFAFLKIKAEAQPGGTIAGFVLHQLDQYTISLTDHSITYKGQVHGLNPGELQEFEGNLYLQISTFGEIFELSCQFDFRNLQVKLEASPELPVFKQIRRELMRKNLGKGQHYNPDMAFLPKYTLADFEGLDWNLTLNKWLGLIQREEQVVTGTPGVQSRGFVSMGGELGYGNFNARINWFGNSELTFRNVDLRWKRVLTSQNTLRQITLGRINGASFVTLFQPITGIGLTNAPPVVRKSFGFHTIRDFTRPFWIVELYLNNELIEYLKTDETGLYHFEIPLNYGSNKLQLKLFGPSGEEELIEETVFIPFLLLPKKELIYHINAGIVQGLEFDQLANAQLSYGLTESFTIGAGMEYYSGLSDRLFISRFTTTKKLGNNVLLSTEWMPDLKASGVLNTRTKNGIILDLSYENLAKGQKAFPQLNYLSLSRISAMIPFKLRGKMYNSRINFTELNFPKSKNQTLLWSLNGTLFGAMSNFSTLVTKYREAAFVTTTIQQTYRLPADLMLNGRVQMNYHRMDYSSFMLGLEKRLQSGLRVNTFYQVSLKFQNSLMGLGLRYDLGFFQGTTNSRLQGNQLMLNQALMGSVIQDQVTGNLNFSSKSELGRASLNIVPFLDINDNNVKDKEEPYEFELSVKVKGASSTKDPKSGITQVRNLMPYQDYLIELDENSLPEISWRLDHKKIQIGIKPGNSNELEVPIKVVNEIAGKVVLNNVAQGGIRVLFFNQDQNLIKEMVSQRDGTFFHSELKAGTYTFRPDTAQLRMLEMDWESGETEIRFEQGNFGDYSAGWEIKLSNKVVQSLPPNAPEESFKNNYFQDSSFSLKESTVSKPVELTPSLEILNQNNSQSKGDKVMSSLQEKKIIYRIQVLASKEMLDAIQLSRLPDSVQHRKENGWHKYFTGSFDSFGQAEQFLKSSIMPVYKDAFIVYQFTEDGLPSSYFPGEYRLPGIDENYFKMQIFASKKPISTVNSPFNLLTLEVEMHHGLHKYMTGGRMTVQEAQAFRAKCVAQGFADAMIVEYTGGKRMVKN</sequence>
<proteinExistence type="predicted"/>
<dbReference type="STRING" id="1120964.GCA_001313265_07674"/>
<protein>
    <recommendedName>
        <fullName evidence="3">SPOR domain-containing protein</fullName>
    </recommendedName>
</protein>
<dbReference type="Proteomes" id="UP000236736">
    <property type="component" value="Unassembled WGS sequence"/>
</dbReference>
<evidence type="ECO:0000313" key="1">
    <source>
        <dbReference type="EMBL" id="SEG49754.1"/>
    </source>
</evidence>
<evidence type="ECO:0008006" key="3">
    <source>
        <dbReference type="Google" id="ProtNLM"/>
    </source>
</evidence>
<dbReference type="EMBL" id="FNVR01000051">
    <property type="protein sequence ID" value="SEG49754.1"/>
    <property type="molecule type" value="Genomic_DNA"/>
</dbReference>
<name>A0A1H6ANK0_9BACT</name>
<organism evidence="1 2">
    <name type="scientific">Algoriphagus boritolerans DSM 17298 = JCM 18970</name>
    <dbReference type="NCBI Taxonomy" id="1120964"/>
    <lineage>
        <taxon>Bacteria</taxon>
        <taxon>Pseudomonadati</taxon>
        <taxon>Bacteroidota</taxon>
        <taxon>Cytophagia</taxon>
        <taxon>Cytophagales</taxon>
        <taxon>Cyclobacteriaceae</taxon>
        <taxon>Algoriphagus</taxon>
    </lineage>
</organism>
<evidence type="ECO:0000313" key="2">
    <source>
        <dbReference type="Proteomes" id="UP000236736"/>
    </source>
</evidence>
<dbReference type="OrthoDB" id="1521722at2"/>
<keyword evidence="2" id="KW-1185">Reference proteome</keyword>